<comment type="caution">
    <text evidence="1">The sequence shown here is derived from an EMBL/GenBank/DDBJ whole genome shotgun (WGS) entry which is preliminary data.</text>
</comment>
<evidence type="ECO:0000313" key="2">
    <source>
        <dbReference type="Proteomes" id="UP001162992"/>
    </source>
</evidence>
<reference evidence="2" key="1">
    <citation type="journal article" date="2024" name="Proc. Natl. Acad. Sci. U.S.A.">
        <title>Extraordinary preservation of gene collinearity over three hundred million years revealed in homosporous lycophytes.</title>
        <authorList>
            <person name="Li C."/>
            <person name="Wickell D."/>
            <person name="Kuo L.Y."/>
            <person name="Chen X."/>
            <person name="Nie B."/>
            <person name="Liao X."/>
            <person name="Peng D."/>
            <person name="Ji J."/>
            <person name="Jenkins J."/>
            <person name="Williams M."/>
            <person name="Shu S."/>
            <person name="Plott C."/>
            <person name="Barry K."/>
            <person name="Rajasekar S."/>
            <person name="Grimwood J."/>
            <person name="Han X."/>
            <person name="Sun S."/>
            <person name="Hou Z."/>
            <person name="He W."/>
            <person name="Dai G."/>
            <person name="Sun C."/>
            <person name="Schmutz J."/>
            <person name="Leebens-Mack J.H."/>
            <person name="Li F.W."/>
            <person name="Wang L."/>
        </authorList>
    </citation>
    <scope>NUCLEOTIDE SEQUENCE [LARGE SCALE GENOMIC DNA]</scope>
    <source>
        <strain evidence="2">cv. PW_Plant_1</strain>
    </source>
</reference>
<dbReference type="EMBL" id="CM055096">
    <property type="protein sequence ID" value="KAJ7555973.1"/>
    <property type="molecule type" value="Genomic_DNA"/>
</dbReference>
<name>A0ACC2DNU3_DIPCM</name>
<evidence type="ECO:0000313" key="1">
    <source>
        <dbReference type="EMBL" id="KAJ7555973.1"/>
    </source>
</evidence>
<keyword evidence="2" id="KW-1185">Reference proteome</keyword>
<accession>A0ACC2DNU3</accession>
<gene>
    <name evidence="1" type="ORF">O6H91_05G063700</name>
</gene>
<sequence>MLKFLNLPRVIDLLCFISLLLEFDSAFSKAQIPASFVFGDSLVDAGNNNYLLSLAKSDYAFNGVDFQGGGVATGRFSNGRTVADIIGQELGLPNFTPVYLNPNTTGTAILKGVNYASGGGGILDETGANLIQCIALGRQVKYFTNTKAQIVDLLGNTAAAELLAKSLFSFTIGSNDYLNNFLLPLSPSPRIYTPQQFEDRIVSKFRECLTDVYNLGARKFFVAAVGPLGCIPSQLTFNFRVNGSCDPRINELIINLNKAVREMVLDLGSTLPGSYFVYGNSYNIVADIIYNPLLYGFQRTDSACCGAVGPYNGLIPCFPVAPLCPDRSASFFWDAYHPSDAGNNIVARKFLDGNLNEVYPLNVRQLSAL</sequence>
<dbReference type="Proteomes" id="UP001162992">
    <property type="component" value="Chromosome 5"/>
</dbReference>
<organism evidence="1 2">
    <name type="scientific">Diphasiastrum complanatum</name>
    <name type="common">Issler's clubmoss</name>
    <name type="synonym">Lycopodium complanatum</name>
    <dbReference type="NCBI Taxonomy" id="34168"/>
    <lineage>
        <taxon>Eukaryota</taxon>
        <taxon>Viridiplantae</taxon>
        <taxon>Streptophyta</taxon>
        <taxon>Embryophyta</taxon>
        <taxon>Tracheophyta</taxon>
        <taxon>Lycopodiopsida</taxon>
        <taxon>Lycopodiales</taxon>
        <taxon>Lycopodiaceae</taxon>
        <taxon>Lycopodioideae</taxon>
        <taxon>Diphasiastrum</taxon>
    </lineage>
</organism>
<protein>
    <submittedName>
        <fullName evidence="1">Uncharacterized protein</fullName>
    </submittedName>
</protein>
<proteinExistence type="predicted"/>